<evidence type="ECO:0000256" key="5">
    <source>
        <dbReference type="ARBA" id="ARBA00022946"/>
    </source>
</evidence>
<dbReference type="PRINTS" id="PR00368">
    <property type="entry name" value="FADPNR"/>
</dbReference>
<evidence type="ECO:0000256" key="2">
    <source>
        <dbReference type="ARBA" id="ARBA00012637"/>
    </source>
</evidence>
<comment type="caution">
    <text evidence="11">The sequence shown here is derived from an EMBL/GenBank/DDBJ whole genome shotgun (WGS) entry which is preliminary data.</text>
</comment>
<accession>A0ABW9RV61</accession>
<dbReference type="RefSeq" id="WP_155174883.1">
    <property type="nucleotide sequence ID" value="NZ_BAAAFL010000017.1"/>
</dbReference>
<dbReference type="Proteomes" id="UP000798808">
    <property type="component" value="Unassembled WGS sequence"/>
</dbReference>
<dbReference type="EC" id="1.6.5.9" evidence="2"/>
<organism evidence="11 12">
    <name type="scientific">Fulvivirga kasyanovii</name>
    <dbReference type="NCBI Taxonomy" id="396812"/>
    <lineage>
        <taxon>Bacteria</taxon>
        <taxon>Pseudomonadati</taxon>
        <taxon>Bacteroidota</taxon>
        <taxon>Cytophagia</taxon>
        <taxon>Cytophagales</taxon>
        <taxon>Fulvivirgaceae</taxon>
        <taxon>Fulvivirga</taxon>
    </lineage>
</organism>
<dbReference type="PANTHER" id="PTHR43706:SF47">
    <property type="entry name" value="EXTERNAL NADH-UBIQUINONE OXIDOREDUCTASE 1, MITOCHONDRIAL-RELATED"/>
    <property type="match status" value="1"/>
</dbReference>
<dbReference type="Pfam" id="PF22366">
    <property type="entry name" value="NDH2_C"/>
    <property type="match status" value="1"/>
</dbReference>
<evidence type="ECO:0000313" key="12">
    <source>
        <dbReference type="Proteomes" id="UP000798808"/>
    </source>
</evidence>
<gene>
    <name evidence="11" type="ORF">E1163_23200</name>
</gene>
<dbReference type="Gene3D" id="3.50.50.100">
    <property type="match status" value="1"/>
</dbReference>
<dbReference type="EMBL" id="SMLW01000646">
    <property type="protein sequence ID" value="MTI27883.1"/>
    <property type="molecule type" value="Genomic_DNA"/>
</dbReference>
<dbReference type="SUPFAM" id="SSF51905">
    <property type="entry name" value="FAD/NAD(P)-binding domain"/>
    <property type="match status" value="2"/>
</dbReference>
<evidence type="ECO:0000313" key="11">
    <source>
        <dbReference type="EMBL" id="MTI27883.1"/>
    </source>
</evidence>
<comment type="similarity">
    <text evidence="1">Belongs to the NADH dehydrogenase family.</text>
</comment>
<protein>
    <recommendedName>
        <fullName evidence="2">NADH:ubiquinone reductase (non-electrogenic)</fullName>
        <ecNumber evidence="2">1.6.5.9</ecNumber>
    </recommendedName>
</protein>
<dbReference type="InterPro" id="IPR054585">
    <property type="entry name" value="NDH2-like_C"/>
</dbReference>
<proteinExistence type="inferred from homology"/>
<name>A0ABW9RV61_9BACT</name>
<keyword evidence="6" id="KW-0560">Oxidoreductase</keyword>
<keyword evidence="5" id="KW-0809">Transit peptide</keyword>
<evidence type="ECO:0000256" key="8">
    <source>
        <dbReference type="ARBA" id="ARBA00047599"/>
    </source>
</evidence>
<evidence type="ECO:0000256" key="1">
    <source>
        <dbReference type="ARBA" id="ARBA00005272"/>
    </source>
</evidence>
<reference evidence="11 12" key="1">
    <citation type="submission" date="2019-02" db="EMBL/GenBank/DDBJ databases">
        <authorList>
            <person name="Goldberg S.R."/>
            <person name="Haltli B.A."/>
            <person name="Correa H."/>
            <person name="Russell K.G."/>
        </authorList>
    </citation>
    <scope>NUCLEOTIDE SEQUENCE [LARGE SCALE GENOMIC DNA]</scope>
    <source>
        <strain evidence="11 12">JCM 16186</strain>
    </source>
</reference>
<keyword evidence="4" id="KW-0274">FAD</keyword>
<comment type="catalytic activity">
    <reaction evidence="8">
        <text>a quinone + NADH + H(+) = a quinol + NAD(+)</text>
        <dbReference type="Rhea" id="RHEA:46160"/>
        <dbReference type="ChEBI" id="CHEBI:15378"/>
        <dbReference type="ChEBI" id="CHEBI:24646"/>
        <dbReference type="ChEBI" id="CHEBI:57540"/>
        <dbReference type="ChEBI" id="CHEBI:57945"/>
        <dbReference type="ChEBI" id="CHEBI:132124"/>
        <dbReference type="EC" id="1.6.5.9"/>
    </reaction>
</comment>
<sequence>MMQSSLQLIDEEAEKKPDREIADLGVRRTERPRLVILGGGFAGLHLVRNLEKSDFQIVLIDKHNHHTFQPLLYQVATSSLEADSVAYPLRKPLRKHPDYHFRMAEVQRIVSGDNTIVTNRGTIEYDYLVIATGARTNYFGMDNIKKHALPMKTVDEALKIRNEILHNFEEALYTHDPQERQKLTNIVIAGGGPTGVELAGSIAEFRRYIMPQDYPDLDIEQSKIYLIELLPELLGPMSDEASAKSEEYLQQLGVDIKKDTKILDYDGEVVKTDQGNIPAKIMLWTGGVSGAFPEGLDDGLVTKKGRIKVGETGQVMGHERIFALGDVASIESKDHPKGYPQLASVAVQQGRFMAENLMRLRKGKSLKPFRYKNKGTMATIGRKKAVVDMPGFKFQGTTAWLVWLGVHLFSLVGFKNKLVTFTNWAWNYLRHDRETRLIIKDSQ</sequence>
<evidence type="ECO:0000259" key="9">
    <source>
        <dbReference type="Pfam" id="PF07992"/>
    </source>
</evidence>
<dbReference type="InterPro" id="IPR036188">
    <property type="entry name" value="FAD/NAD-bd_sf"/>
</dbReference>
<evidence type="ECO:0000256" key="4">
    <source>
        <dbReference type="ARBA" id="ARBA00022827"/>
    </source>
</evidence>
<dbReference type="PRINTS" id="PR00411">
    <property type="entry name" value="PNDRDTASEI"/>
</dbReference>
<feature type="domain" description="External alternative NADH-ubiquinone oxidoreductase-like C-terminal" evidence="10">
    <location>
        <begin position="374"/>
        <end position="429"/>
    </location>
</feature>
<dbReference type="Pfam" id="PF07992">
    <property type="entry name" value="Pyr_redox_2"/>
    <property type="match status" value="1"/>
</dbReference>
<keyword evidence="12" id="KW-1185">Reference proteome</keyword>
<keyword evidence="3" id="KW-0285">Flavoprotein</keyword>
<feature type="domain" description="FAD/NAD(P)-binding" evidence="9">
    <location>
        <begin position="33"/>
        <end position="350"/>
    </location>
</feature>
<dbReference type="InterPro" id="IPR023753">
    <property type="entry name" value="FAD/NAD-binding_dom"/>
</dbReference>
<evidence type="ECO:0000256" key="6">
    <source>
        <dbReference type="ARBA" id="ARBA00023002"/>
    </source>
</evidence>
<keyword evidence="7" id="KW-0520">NAD</keyword>
<evidence type="ECO:0000259" key="10">
    <source>
        <dbReference type="Pfam" id="PF22366"/>
    </source>
</evidence>
<evidence type="ECO:0000256" key="7">
    <source>
        <dbReference type="ARBA" id="ARBA00023027"/>
    </source>
</evidence>
<dbReference type="InterPro" id="IPR045024">
    <property type="entry name" value="NDH-2"/>
</dbReference>
<dbReference type="PANTHER" id="PTHR43706">
    <property type="entry name" value="NADH DEHYDROGENASE"/>
    <property type="match status" value="1"/>
</dbReference>
<evidence type="ECO:0000256" key="3">
    <source>
        <dbReference type="ARBA" id="ARBA00022630"/>
    </source>
</evidence>